<evidence type="ECO:0000313" key="4">
    <source>
        <dbReference type="EMBL" id="TXE13954.1"/>
    </source>
</evidence>
<feature type="domain" description="PpiC" evidence="3">
    <location>
        <begin position="122"/>
        <end position="221"/>
    </location>
</feature>
<organism evidence="4 5">
    <name type="scientific">Seonamhaeicola algicola</name>
    <dbReference type="NCBI Taxonomy" id="1719036"/>
    <lineage>
        <taxon>Bacteria</taxon>
        <taxon>Pseudomonadati</taxon>
        <taxon>Bacteroidota</taxon>
        <taxon>Flavobacteriia</taxon>
        <taxon>Flavobacteriales</taxon>
        <taxon>Flavobacteriaceae</taxon>
    </lineage>
</organism>
<proteinExistence type="predicted"/>
<dbReference type="SUPFAM" id="SSF54534">
    <property type="entry name" value="FKBP-like"/>
    <property type="match status" value="2"/>
</dbReference>
<dbReference type="RefSeq" id="WP_147131067.1">
    <property type="nucleotide sequence ID" value="NZ_VOSC01000007.1"/>
</dbReference>
<dbReference type="Pfam" id="PF00639">
    <property type="entry name" value="Rotamase"/>
    <property type="match status" value="2"/>
</dbReference>
<feature type="chain" id="PRO_5022737393" evidence="2">
    <location>
        <begin position="21"/>
        <end position="651"/>
    </location>
</feature>
<evidence type="ECO:0000256" key="2">
    <source>
        <dbReference type="SAM" id="SignalP"/>
    </source>
</evidence>
<dbReference type="Gene3D" id="1.10.4030.10">
    <property type="entry name" value="Porin chaperone SurA, peptide-binding domain"/>
    <property type="match status" value="1"/>
</dbReference>
<keyword evidence="1" id="KW-0697">Rotamase</keyword>
<dbReference type="InterPro" id="IPR000297">
    <property type="entry name" value="PPIase_PpiC"/>
</dbReference>
<keyword evidence="1 4" id="KW-0413">Isomerase</keyword>
<dbReference type="EMBL" id="VOSC01000007">
    <property type="protein sequence ID" value="TXE13954.1"/>
    <property type="molecule type" value="Genomic_DNA"/>
</dbReference>
<evidence type="ECO:0000313" key="5">
    <source>
        <dbReference type="Proteomes" id="UP000321790"/>
    </source>
</evidence>
<accession>A0A5C7B0E5</accession>
<dbReference type="Gene3D" id="3.10.50.40">
    <property type="match status" value="3"/>
</dbReference>
<feature type="signal peptide" evidence="2">
    <location>
        <begin position="1"/>
        <end position="20"/>
    </location>
</feature>
<evidence type="ECO:0000256" key="1">
    <source>
        <dbReference type="PROSITE-ProRule" id="PRU00278"/>
    </source>
</evidence>
<dbReference type="AlphaFoldDB" id="A0A5C7B0E5"/>
<dbReference type="GO" id="GO:0003755">
    <property type="term" value="F:peptidyl-prolyl cis-trans isomerase activity"/>
    <property type="evidence" value="ECO:0007669"/>
    <property type="project" value="UniProtKB-KW"/>
</dbReference>
<feature type="domain" description="PpiC" evidence="3">
    <location>
        <begin position="226"/>
        <end position="327"/>
    </location>
</feature>
<dbReference type="OrthoDB" id="14196at2"/>
<dbReference type="PROSITE" id="PS50198">
    <property type="entry name" value="PPIC_PPIASE_2"/>
    <property type="match status" value="2"/>
</dbReference>
<name>A0A5C7B0E5_9FLAO</name>
<dbReference type="Pfam" id="PF13145">
    <property type="entry name" value="Rotamase_2"/>
    <property type="match status" value="1"/>
</dbReference>
<keyword evidence="2" id="KW-0732">Signal</keyword>
<gene>
    <name evidence="4" type="ORF">FUA26_02430</name>
</gene>
<sequence length="651" mass="74741">MKLAHLFTLVSILFFSICNAQLKTDEVLFTVANEPVYVSEFLRVYNKNLDLVKDESQRNVDEYLKLFTTYKLKLKEAKTQQLHEKASYKTELESYQKQLAKSFMKDTKVTDALLEEAYQRISYDVNANHILIKLPENANPSDTLAVYNKLVNWRQTALKNGFETVMKQKHDGKNVYGEALGYFSGFKMVYSFENAAFNTPVGEISMPFRTRFGYHIIQVLDKRKSRGERTVAHIMVTDKKGDTLNNSEERIHEIYNKFKQGEAFETLAKQFSDDKNSAVNGGEMAPFTSGQLNAPEFEKVAFELENIGDVSEPLKSAYGWHIVKLIDKKLTPSFEDVKTDLLAKVKRDDRSKLIDDALYNNLKKQYNVTQNTEAIAYFASILNENYFKRSWKLPETFKANATLFTIADTTFTYSSFGNYLLKKQQGRIIKKPLNAFVKEHYNTFLNETLVAYKEEHLEFENEDYAHVLSEYRDGLLLFDLMENTIWNASKTDSVAIKQFYQNHKDNYKTPQQIDAVVASASKQKTLKKVAKLLNKGVAVNTIKSQLNTNGNTNVIFTTAVIDANDALLPKNIPFKEGISKVYAHNDAYVLVQINKVLPQTHQLFEEAKGNVISDYQTFKENNWVNTLKQKYPIHVNQAVLKNVKSIIKNKS</sequence>
<dbReference type="InterPro" id="IPR050245">
    <property type="entry name" value="PrsA_foldase"/>
</dbReference>
<dbReference type="PANTHER" id="PTHR47245">
    <property type="entry name" value="PEPTIDYLPROLYL ISOMERASE"/>
    <property type="match status" value="1"/>
</dbReference>
<evidence type="ECO:0000259" key="3">
    <source>
        <dbReference type="PROSITE" id="PS50198"/>
    </source>
</evidence>
<protein>
    <submittedName>
        <fullName evidence="4">Peptidylprolyl isomerase</fullName>
    </submittedName>
</protein>
<comment type="caution">
    <text evidence="4">The sequence shown here is derived from an EMBL/GenBank/DDBJ whole genome shotgun (WGS) entry which is preliminary data.</text>
</comment>
<reference evidence="5" key="1">
    <citation type="submission" date="2019-08" db="EMBL/GenBank/DDBJ databases">
        <title>Seonamhaeicola sediminis sp. nov., isolated from marine sediment.</title>
        <authorList>
            <person name="Cao W.R."/>
        </authorList>
    </citation>
    <scope>NUCLEOTIDE SEQUENCE [LARGE SCALE GENOMIC DNA]</scope>
    <source>
        <strain evidence="5">Gy8</strain>
    </source>
</reference>
<dbReference type="Proteomes" id="UP000321790">
    <property type="component" value="Unassembled WGS sequence"/>
</dbReference>
<dbReference type="InterPro" id="IPR046357">
    <property type="entry name" value="PPIase_dom_sf"/>
</dbReference>
<dbReference type="PANTHER" id="PTHR47245:SF2">
    <property type="entry name" value="PEPTIDYL-PROLYL CIS-TRANS ISOMERASE HP_0175-RELATED"/>
    <property type="match status" value="1"/>
</dbReference>
<keyword evidence="5" id="KW-1185">Reference proteome</keyword>